<dbReference type="Pfam" id="PF04542">
    <property type="entry name" value="Sigma70_r2"/>
    <property type="match status" value="1"/>
</dbReference>
<keyword evidence="9" id="KW-1185">Reference proteome</keyword>
<dbReference type="EMBL" id="FXUF01000008">
    <property type="protein sequence ID" value="SMP60196.1"/>
    <property type="molecule type" value="Genomic_DNA"/>
</dbReference>
<evidence type="ECO:0000256" key="1">
    <source>
        <dbReference type="ARBA" id="ARBA00010641"/>
    </source>
</evidence>
<dbReference type="GO" id="GO:0016987">
    <property type="term" value="F:sigma factor activity"/>
    <property type="evidence" value="ECO:0007669"/>
    <property type="project" value="UniProtKB-KW"/>
</dbReference>
<dbReference type="InterPro" id="IPR013325">
    <property type="entry name" value="RNA_pol_sigma_r2"/>
</dbReference>
<keyword evidence="5" id="KW-0804">Transcription</keyword>
<dbReference type="Pfam" id="PF08281">
    <property type="entry name" value="Sigma70_r4_2"/>
    <property type="match status" value="1"/>
</dbReference>
<dbReference type="InterPro" id="IPR007627">
    <property type="entry name" value="RNA_pol_sigma70_r2"/>
</dbReference>
<dbReference type="CDD" id="cd06171">
    <property type="entry name" value="Sigma70_r4"/>
    <property type="match status" value="1"/>
</dbReference>
<comment type="similarity">
    <text evidence="1">Belongs to the sigma-70 factor family. ECF subfamily.</text>
</comment>
<comment type="caution">
    <text evidence="8">The sequence shown here is derived from an EMBL/GenBank/DDBJ whole genome shotgun (WGS) entry which is preliminary data.</text>
</comment>
<dbReference type="AlphaFoldDB" id="A0AA45WWM6"/>
<dbReference type="GO" id="GO:0003677">
    <property type="term" value="F:DNA binding"/>
    <property type="evidence" value="ECO:0007669"/>
    <property type="project" value="UniProtKB-KW"/>
</dbReference>
<dbReference type="InterPro" id="IPR013249">
    <property type="entry name" value="RNA_pol_sigma70_r4_t2"/>
</dbReference>
<keyword evidence="4" id="KW-0238">DNA-binding</keyword>
<dbReference type="Gene3D" id="1.10.1740.10">
    <property type="match status" value="1"/>
</dbReference>
<dbReference type="SUPFAM" id="SSF88659">
    <property type="entry name" value="Sigma3 and sigma4 domains of RNA polymerase sigma factors"/>
    <property type="match status" value="1"/>
</dbReference>
<dbReference type="PANTHER" id="PTHR43133">
    <property type="entry name" value="RNA POLYMERASE ECF-TYPE SIGMA FACTO"/>
    <property type="match status" value="1"/>
</dbReference>
<dbReference type="SUPFAM" id="SSF88946">
    <property type="entry name" value="Sigma2 domain of RNA polymerase sigma factors"/>
    <property type="match status" value="1"/>
</dbReference>
<accession>A0AA45WWM6</accession>
<reference evidence="8" key="1">
    <citation type="submission" date="2017-05" db="EMBL/GenBank/DDBJ databases">
        <authorList>
            <person name="Varghese N."/>
            <person name="Submissions S."/>
        </authorList>
    </citation>
    <scope>NUCLEOTIDE SEQUENCE</scope>
    <source>
        <strain evidence="8">Su22</strain>
    </source>
</reference>
<keyword evidence="3" id="KW-0731">Sigma factor</keyword>
<proteinExistence type="inferred from homology"/>
<evidence type="ECO:0000256" key="5">
    <source>
        <dbReference type="ARBA" id="ARBA00023163"/>
    </source>
</evidence>
<dbReference type="InterPro" id="IPR014284">
    <property type="entry name" value="RNA_pol_sigma-70_dom"/>
</dbReference>
<organism evidence="8 9">
    <name type="scientific">Anoxynatronum buryatiense</name>
    <dbReference type="NCBI Taxonomy" id="489973"/>
    <lineage>
        <taxon>Bacteria</taxon>
        <taxon>Bacillati</taxon>
        <taxon>Bacillota</taxon>
        <taxon>Clostridia</taxon>
        <taxon>Eubacteriales</taxon>
        <taxon>Clostridiaceae</taxon>
        <taxon>Anoxynatronum</taxon>
    </lineage>
</organism>
<evidence type="ECO:0000259" key="6">
    <source>
        <dbReference type="Pfam" id="PF04542"/>
    </source>
</evidence>
<dbReference type="GO" id="GO:0006352">
    <property type="term" value="P:DNA-templated transcription initiation"/>
    <property type="evidence" value="ECO:0007669"/>
    <property type="project" value="InterPro"/>
</dbReference>
<feature type="domain" description="RNA polymerase sigma factor 70 region 4 type 2" evidence="7">
    <location>
        <begin position="104"/>
        <end position="156"/>
    </location>
</feature>
<dbReference type="NCBIfam" id="TIGR02937">
    <property type="entry name" value="sigma70-ECF"/>
    <property type="match status" value="1"/>
</dbReference>
<dbReference type="InterPro" id="IPR013324">
    <property type="entry name" value="RNA_pol_sigma_r3/r4-like"/>
</dbReference>
<feature type="domain" description="RNA polymerase sigma-70 region 2" evidence="6">
    <location>
        <begin position="2"/>
        <end position="65"/>
    </location>
</feature>
<sequence>MHSYGPLVYRTCFYYTQSREDTLDLMQETWLKVFRGIHTFDASRPLAPWLRRIAANTCVSYLRQKPAPSLSLQWVTDETESTLEDLLPDPQQVEDQILLKETRQLLRHTLLQLPEKMRTAIHLRHGEGFSYEAIAQEMQEPLGTVKTYLHRGRQALRAALQQQENDKGTHYNPKEGAG</sequence>
<evidence type="ECO:0000313" key="8">
    <source>
        <dbReference type="EMBL" id="SMP60196.1"/>
    </source>
</evidence>
<evidence type="ECO:0000313" key="9">
    <source>
        <dbReference type="Proteomes" id="UP001158066"/>
    </source>
</evidence>
<dbReference type="PANTHER" id="PTHR43133:SF8">
    <property type="entry name" value="RNA POLYMERASE SIGMA FACTOR HI_1459-RELATED"/>
    <property type="match status" value="1"/>
</dbReference>
<protein>
    <submittedName>
        <fullName evidence="8">RNA polymerase, sigma-24 subunit, RpoE</fullName>
    </submittedName>
</protein>
<evidence type="ECO:0000256" key="4">
    <source>
        <dbReference type="ARBA" id="ARBA00023125"/>
    </source>
</evidence>
<evidence type="ECO:0000259" key="7">
    <source>
        <dbReference type="Pfam" id="PF08281"/>
    </source>
</evidence>
<keyword evidence="2" id="KW-0805">Transcription regulation</keyword>
<gene>
    <name evidence="8" type="ORF">SAMN06296020_10864</name>
</gene>
<name>A0AA45WWM6_9CLOT</name>
<evidence type="ECO:0000256" key="3">
    <source>
        <dbReference type="ARBA" id="ARBA00023082"/>
    </source>
</evidence>
<dbReference type="Proteomes" id="UP001158066">
    <property type="component" value="Unassembled WGS sequence"/>
</dbReference>
<dbReference type="InterPro" id="IPR039425">
    <property type="entry name" value="RNA_pol_sigma-70-like"/>
</dbReference>
<evidence type="ECO:0000256" key="2">
    <source>
        <dbReference type="ARBA" id="ARBA00023015"/>
    </source>
</evidence>
<dbReference type="InterPro" id="IPR036388">
    <property type="entry name" value="WH-like_DNA-bd_sf"/>
</dbReference>
<dbReference type="Gene3D" id="1.10.10.10">
    <property type="entry name" value="Winged helix-like DNA-binding domain superfamily/Winged helix DNA-binding domain"/>
    <property type="match status" value="1"/>
</dbReference>